<name>A4CD85_9GAMM</name>
<sequence>MNACSNAHFHQCFYCGCIATELDYAPPKKYAKEYQLSEDDGDFYAVPSCFECVTLLSGCQAAYVTLRRDKLKALLAKKYQQALHVYNVWQEDELALLDDNLAGSIAAGLKLGKESLERVDFIGFSYEVGGDVHHVLPAAKIQINIDQYTFSSTKAALEYANKTYRIPKATLIDLLEIYQDDYNQAIYRFGQMQLEKEHDKTLKKRCTEFAKLHKQNVKFVIRTVEHFLKEDEEMSIETALCKLQQRI</sequence>
<organism evidence="1 2">
    <name type="scientific">Pseudoalteromonas tunicata D2</name>
    <dbReference type="NCBI Taxonomy" id="87626"/>
    <lineage>
        <taxon>Bacteria</taxon>
        <taxon>Pseudomonadati</taxon>
        <taxon>Pseudomonadota</taxon>
        <taxon>Gammaproteobacteria</taxon>
        <taxon>Alteromonadales</taxon>
        <taxon>Pseudoalteromonadaceae</taxon>
        <taxon>Pseudoalteromonas</taxon>
    </lineage>
</organism>
<comment type="caution">
    <text evidence="1">The sequence shown here is derived from an EMBL/GenBank/DDBJ whole genome shotgun (WGS) entry which is preliminary data.</text>
</comment>
<protein>
    <submittedName>
        <fullName evidence="1">Putative orphan protein</fullName>
    </submittedName>
</protein>
<dbReference type="AlphaFoldDB" id="A4CD85"/>
<proteinExistence type="predicted"/>
<dbReference type="STRING" id="87626.PTD2_15852"/>
<gene>
    <name evidence="1" type="ORF">PTD2_15852</name>
</gene>
<dbReference type="HOGENOM" id="CLU_093161_0_0_6"/>
<dbReference type="EMBL" id="AAOH01000006">
    <property type="protein sequence ID" value="EAR27528.1"/>
    <property type="molecule type" value="Genomic_DNA"/>
</dbReference>
<evidence type="ECO:0000313" key="2">
    <source>
        <dbReference type="Proteomes" id="UP000006201"/>
    </source>
</evidence>
<accession>A4CD85</accession>
<dbReference type="Proteomes" id="UP000006201">
    <property type="component" value="Unassembled WGS sequence"/>
</dbReference>
<evidence type="ECO:0000313" key="1">
    <source>
        <dbReference type="EMBL" id="EAR27528.1"/>
    </source>
</evidence>
<reference evidence="1 2" key="1">
    <citation type="submission" date="2006-02" db="EMBL/GenBank/DDBJ databases">
        <authorList>
            <person name="Moran M.A."/>
            <person name="Kjelleberg S."/>
            <person name="Egan S."/>
            <person name="Saunders N."/>
            <person name="Thomas T."/>
            <person name="Ferriera S."/>
            <person name="Johnson J."/>
            <person name="Kravitz S."/>
            <person name="Halpern A."/>
            <person name="Remington K."/>
            <person name="Beeson K."/>
            <person name="Tran B."/>
            <person name="Rogers Y.-H."/>
            <person name="Friedman R."/>
            <person name="Venter J.C."/>
        </authorList>
    </citation>
    <scope>NUCLEOTIDE SEQUENCE [LARGE SCALE GENOMIC DNA]</scope>
    <source>
        <strain evidence="1 2">D2</strain>
    </source>
</reference>
<dbReference type="eggNOG" id="ENOG5032QUY">
    <property type="taxonomic scope" value="Bacteria"/>
</dbReference>
<keyword evidence="2" id="KW-1185">Reference proteome</keyword>